<dbReference type="Pfam" id="PF07690">
    <property type="entry name" value="MFS_1"/>
    <property type="match status" value="1"/>
</dbReference>
<feature type="transmembrane region" description="Helical" evidence="8">
    <location>
        <begin position="212"/>
        <end position="236"/>
    </location>
</feature>
<protein>
    <recommendedName>
        <fullName evidence="8">Bcr/CflA family efflux transporter</fullName>
    </recommendedName>
</protein>
<evidence type="ECO:0000256" key="2">
    <source>
        <dbReference type="ARBA" id="ARBA00006236"/>
    </source>
</evidence>
<feature type="transmembrane region" description="Helical" evidence="8">
    <location>
        <begin position="248"/>
        <end position="268"/>
    </location>
</feature>
<evidence type="ECO:0000256" key="1">
    <source>
        <dbReference type="ARBA" id="ARBA00004651"/>
    </source>
</evidence>
<comment type="caution">
    <text evidence="10">The sequence shown here is derived from an EMBL/GenBank/DDBJ whole genome shotgun (WGS) entry which is preliminary data.</text>
</comment>
<dbReference type="PANTHER" id="PTHR23502">
    <property type="entry name" value="MAJOR FACILITATOR SUPERFAMILY"/>
    <property type="match status" value="1"/>
</dbReference>
<evidence type="ECO:0000256" key="8">
    <source>
        <dbReference type="RuleBase" id="RU365088"/>
    </source>
</evidence>
<evidence type="ECO:0000313" key="10">
    <source>
        <dbReference type="EMBL" id="MCG7507377.1"/>
    </source>
</evidence>
<evidence type="ECO:0000256" key="7">
    <source>
        <dbReference type="ARBA" id="ARBA00023136"/>
    </source>
</evidence>
<feature type="domain" description="Major facilitator superfamily (MFS) profile" evidence="9">
    <location>
        <begin position="15"/>
        <end position="395"/>
    </location>
</feature>
<feature type="transmembrane region" description="Helical" evidence="8">
    <location>
        <begin position="81"/>
        <end position="100"/>
    </location>
</feature>
<keyword evidence="11" id="KW-1185">Reference proteome</keyword>
<dbReference type="NCBIfam" id="NF033134">
    <property type="entry name" value="cmlA_floR"/>
    <property type="match status" value="1"/>
</dbReference>
<evidence type="ECO:0000256" key="3">
    <source>
        <dbReference type="ARBA" id="ARBA00022448"/>
    </source>
</evidence>
<sequence>MSKKNPVWPYGLPAALLLMAPFDLLTSLAMDIYLPVVPTMPEKLGTSPALIQLTLSLYMVLLGAGQIVFGPLSDRIGRRPVLLGGALLFGATSFGLAAATSGTVFLGLRLLQAVGASAALVATFATVRDVYAEQPEGAVIYSLFSAMLAFVPALGPIIGAVIAYQGGWRVVFVTLGLLTLPALLNASLRWHETRPVTHAAKRLAMLPILQSAAFWTYTLAFSAAMGSFFVFFSTAPRVLIARVGYSELIFSLAFGTVAGIMIVTTRFAKRFVARWGIPGCAKRGMTLLLSAAALLCLGQMRSEPSFITFIMPMWVAAAGIVFTGAVAANGALADFGDRAGTAVALYFCIESLFVGAIGTLAVLTLNGETAWPLIAYMAVMAMTVLLALALLQRHQGKSR</sequence>
<accession>A0ABS9QIV3</accession>
<feature type="transmembrane region" description="Helical" evidence="8">
    <location>
        <begin position="170"/>
        <end position="191"/>
    </location>
</feature>
<evidence type="ECO:0000256" key="5">
    <source>
        <dbReference type="ARBA" id="ARBA00022692"/>
    </source>
</evidence>
<organism evidence="10 11">
    <name type="scientific">Mesorhizobium retamae</name>
    <dbReference type="NCBI Taxonomy" id="2912854"/>
    <lineage>
        <taxon>Bacteria</taxon>
        <taxon>Pseudomonadati</taxon>
        <taxon>Pseudomonadota</taxon>
        <taxon>Alphaproteobacteria</taxon>
        <taxon>Hyphomicrobiales</taxon>
        <taxon>Phyllobacteriaceae</taxon>
        <taxon>Mesorhizobium</taxon>
    </lineage>
</organism>
<evidence type="ECO:0000259" key="9">
    <source>
        <dbReference type="PROSITE" id="PS50850"/>
    </source>
</evidence>
<dbReference type="InterPro" id="IPR011701">
    <property type="entry name" value="MFS"/>
</dbReference>
<dbReference type="EMBL" id="JAKREW010000023">
    <property type="protein sequence ID" value="MCG7507377.1"/>
    <property type="molecule type" value="Genomic_DNA"/>
</dbReference>
<dbReference type="SUPFAM" id="SSF103473">
    <property type="entry name" value="MFS general substrate transporter"/>
    <property type="match status" value="1"/>
</dbReference>
<dbReference type="Proteomes" id="UP001201701">
    <property type="component" value="Unassembled WGS sequence"/>
</dbReference>
<dbReference type="RefSeq" id="WP_239368460.1">
    <property type="nucleotide sequence ID" value="NZ_JAKREW010000023.1"/>
</dbReference>
<gene>
    <name evidence="10" type="primary">cml</name>
    <name evidence="10" type="ORF">L4923_20290</name>
</gene>
<comment type="subcellular location">
    <subcellularLocation>
        <location evidence="8">Cell inner membrane</location>
        <topology evidence="8">Multi-pass membrane protein</topology>
    </subcellularLocation>
    <subcellularLocation>
        <location evidence="1">Cell membrane</location>
        <topology evidence="1">Multi-pass membrane protein</topology>
    </subcellularLocation>
</comment>
<feature type="transmembrane region" description="Helical" evidence="8">
    <location>
        <begin position="344"/>
        <end position="365"/>
    </location>
</feature>
<dbReference type="PROSITE" id="PS50850">
    <property type="entry name" value="MFS"/>
    <property type="match status" value="1"/>
</dbReference>
<feature type="transmembrane region" description="Helical" evidence="8">
    <location>
        <begin position="371"/>
        <end position="391"/>
    </location>
</feature>
<dbReference type="PANTHER" id="PTHR23502:SF132">
    <property type="entry name" value="POLYAMINE TRANSPORTER 2-RELATED"/>
    <property type="match status" value="1"/>
</dbReference>
<dbReference type="NCBIfam" id="TIGR00710">
    <property type="entry name" value="efflux_Bcr_CflA"/>
    <property type="match status" value="1"/>
</dbReference>
<dbReference type="InterPro" id="IPR020846">
    <property type="entry name" value="MFS_dom"/>
</dbReference>
<dbReference type="Gene3D" id="1.20.1720.10">
    <property type="entry name" value="Multidrug resistance protein D"/>
    <property type="match status" value="1"/>
</dbReference>
<keyword evidence="6 8" id="KW-1133">Transmembrane helix</keyword>
<dbReference type="InterPro" id="IPR004812">
    <property type="entry name" value="Efflux_drug-R_Bcr/CmlA"/>
</dbReference>
<feature type="transmembrane region" description="Helical" evidence="8">
    <location>
        <begin position="49"/>
        <end position="69"/>
    </location>
</feature>
<reference evidence="10 11" key="1">
    <citation type="submission" date="2022-02" db="EMBL/GenBank/DDBJ databases">
        <title>Draft genome sequence of Mezorhizobium retamae strain IRAMC:0171 isolated from Retama raetam nodules.</title>
        <authorList>
            <person name="Bengaied R."/>
            <person name="Sbissi I."/>
            <person name="Huber K."/>
            <person name="Ghodbane F."/>
            <person name="Nouioui I."/>
            <person name="Tarhouni M."/>
            <person name="Gtari M."/>
        </authorList>
    </citation>
    <scope>NUCLEOTIDE SEQUENCE [LARGE SCALE GENOMIC DNA]</scope>
    <source>
        <strain evidence="10 11">IRAMC:0171</strain>
    </source>
</reference>
<feature type="transmembrane region" description="Helical" evidence="8">
    <location>
        <begin position="106"/>
        <end position="127"/>
    </location>
</feature>
<evidence type="ECO:0000313" key="11">
    <source>
        <dbReference type="Proteomes" id="UP001201701"/>
    </source>
</evidence>
<evidence type="ECO:0000256" key="4">
    <source>
        <dbReference type="ARBA" id="ARBA00022475"/>
    </source>
</evidence>
<feature type="transmembrane region" description="Helical" evidence="8">
    <location>
        <begin position="280"/>
        <end position="300"/>
    </location>
</feature>
<keyword evidence="4" id="KW-1003">Cell membrane</keyword>
<keyword evidence="5 8" id="KW-0812">Transmembrane</keyword>
<dbReference type="InterPro" id="IPR036259">
    <property type="entry name" value="MFS_trans_sf"/>
</dbReference>
<proteinExistence type="inferred from homology"/>
<feature type="transmembrane region" description="Helical" evidence="8">
    <location>
        <begin position="306"/>
        <end position="332"/>
    </location>
</feature>
<keyword evidence="3 8" id="KW-0813">Transport</keyword>
<feature type="transmembrane region" description="Helical" evidence="8">
    <location>
        <begin position="7"/>
        <end position="29"/>
    </location>
</feature>
<name>A0ABS9QIV3_9HYPH</name>
<keyword evidence="7 8" id="KW-0472">Membrane</keyword>
<dbReference type="CDD" id="cd17320">
    <property type="entry name" value="MFS_MdfA_MDR_like"/>
    <property type="match status" value="1"/>
</dbReference>
<comment type="similarity">
    <text evidence="2 8">Belongs to the major facilitator superfamily. Bcr/CmlA family.</text>
</comment>
<feature type="transmembrane region" description="Helical" evidence="8">
    <location>
        <begin position="139"/>
        <end position="164"/>
    </location>
</feature>
<keyword evidence="8" id="KW-0997">Cell inner membrane</keyword>
<evidence type="ECO:0000256" key="6">
    <source>
        <dbReference type="ARBA" id="ARBA00022989"/>
    </source>
</evidence>